<dbReference type="EMBL" id="JWIN03000018">
    <property type="protein sequence ID" value="KAB1263267.1"/>
    <property type="molecule type" value="Genomic_DNA"/>
</dbReference>
<keyword evidence="3" id="KW-0106">Calcium</keyword>
<keyword evidence="4" id="KW-0812">Transmembrane</keyword>
<dbReference type="PANTHER" id="PTHR46311">
    <property type="entry name" value="CALCIUM-BINDING PROTEIN 8-RELATED"/>
    <property type="match status" value="1"/>
</dbReference>
<reference evidence="6 7" key="1">
    <citation type="journal article" date="2019" name="Mol. Ecol. Resour.">
        <title>Improving Illumina assemblies with Hi-C and long reads: an example with the North African dromedary.</title>
        <authorList>
            <person name="Elbers J.P."/>
            <person name="Rogers M.F."/>
            <person name="Perelman P.L."/>
            <person name="Proskuryakova A.A."/>
            <person name="Serdyukova N.A."/>
            <person name="Johnson W.E."/>
            <person name="Horin P."/>
            <person name="Corander J."/>
            <person name="Murphy D."/>
            <person name="Burger P.A."/>
        </authorList>
    </citation>
    <scope>NUCLEOTIDE SEQUENCE [LARGE SCALE GENOMIC DNA]</scope>
    <source>
        <strain evidence="6">Drom800</strain>
        <tissue evidence="6">Blood</tissue>
    </source>
</reference>
<evidence type="ECO:0000256" key="2">
    <source>
        <dbReference type="ARBA" id="ARBA00022737"/>
    </source>
</evidence>
<dbReference type="Proteomes" id="UP000299084">
    <property type="component" value="Unassembled WGS sequence"/>
</dbReference>
<sequence length="237" mass="26808">MPDAVMLSDSFILSIIFPINVIVTPISIFFSIIVVIITIPIIIIPISIIFTIIPIIFPITIPIIIIMANFTEPKTLDNGEIREAFRVLDRDGNGFISKQELGMAMRSLGYMPSEVELAIIMQRLDMDGLVRPCFIFRGISEKLEQSPRCRVESLPWILILISEMRAEKVIVGSAPFHLLLSALWFPQHLLGPLRASCIIHWGIRAWYLQDQRDIFDCLLCVNGFTSHTTVAVWIESS</sequence>
<organism evidence="6 7">
    <name type="scientific">Camelus dromedarius</name>
    <name type="common">Dromedary</name>
    <name type="synonym">Arabian camel</name>
    <dbReference type="NCBI Taxonomy" id="9838"/>
    <lineage>
        <taxon>Eukaryota</taxon>
        <taxon>Metazoa</taxon>
        <taxon>Chordata</taxon>
        <taxon>Craniata</taxon>
        <taxon>Vertebrata</taxon>
        <taxon>Euteleostomi</taxon>
        <taxon>Mammalia</taxon>
        <taxon>Eutheria</taxon>
        <taxon>Laurasiatheria</taxon>
        <taxon>Artiodactyla</taxon>
        <taxon>Tylopoda</taxon>
        <taxon>Camelidae</taxon>
        <taxon>Camelus</taxon>
    </lineage>
</organism>
<keyword evidence="4" id="KW-1133">Transmembrane helix</keyword>
<dbReference type="GO" id="GO:0005509">
    <property type="term" value="F:calcium ion binding"/>
    <property type="evidence" value="ECO:0007669"/>
    <property type="project" value="InterPro"/>
</dbReference>
<keyword evidence="2" id="KW-0677">Repeat</keyword>
<evidence type="ECO:0000256" key="1">
    <source>
        <dbReference type="ARBA" id="ARBA00022723"/>
    </source>
</evidence>
<dbReference type="PANTHER" id="PTHR46311:SF4">
    <property type="entry name" value="CALCIUM-BINDING PROTEIN 8-LIKE ISOFORM X1"/>
    <property type="match status" value="1"/>
</dbReference>
<dbReference type="PROSITE" id="PS00018">
    <property type="entry name" value="EF_HAND_1"/>
    <property type="match status" value="1"/>
</dbReference>
<feature type="transmembrane region" description="Helical" evidence="4">
    <location>
        <begin position="12"/>
        <end position="39"/>
    </location>
</feature>
<dbReference type="Gene3D" id="1.10.238.10">
    <property type="entry name" value="EF-hand"/>
    <property type="match status" value="1"/>
</dbReference>
<dbReference type="InterPro" id="IPR011992">
    <property type="entry name" value="EF-hand-dom_pair"/>
</dbReference>
<gene>
    <name evidence="6" type="ORF">Cadr_000023793</name>
</gene>
<protein>
    <submittedName>
        <fullName evidence="6">Calcium-binding protein 8</fullName>
    </submittedName>
</protein>
<dbReference type="InterPro" id="IPR018247">
    <property type="entry name" value="EF_Hand_1_Ca_BS"/>
</dbReference>
<proteinExistence type="predicted"/>
<evidence type="ECO:0000313" key="7">
    <source>
        <dbReference type="Proteomes" id="UP000299084"/>
    </source>
</evidence>
<dbReference type="SMART" id="SM00054">
    <property type="entry name" value="EFh"/>
    <property type="match status" value="1"/>
</dbReference>
<dbReference type="SUPFAM" id="SSF47473">
    <property type="entry name" value="EF-hand"/>
    <property type="match status" value="1"/>
</dbReference>
<dbReference type="Pfam" id="PF13405">
    <property type="entry name" value="EF-hand_6"/>
    <property type="match status" value="1"/>
</dbReference>
<keyword evidence="4" id="KW-0472">Membrane</keyword>
<evidence type="ECO:0000256" key="3">
    <source>
        <dbReference type="ARBA" id="ARBA00022837"/>
    </source>
</evidence>
<dbReference type="PROSITE" id="PS50222">
    <property type="entry name" value="EF_HAND_2"/>
    <property type="match status" value="1"/>
</dbReference>
<keyword evidence="1" id="KW-0479">Metal-binding</keyword>
<accession>A0A5N4CWR3</accession>
<evidence type="ECO:0000256" key="4">
    <source>
        <dbReference type="SAM" id="Phobius"/>
    </source>
</evidence>
<dbReference type="AlphaFoldDB" id="A0A5N4CWR3"/>
<keyword evidence="7" id="KW-1185">Reference proteome</keyword>
<dbReference type="InterPro" id="IPR051111">
    <property type="entry name" value="Ca-binding_regulatory"/>
</dbReference>
<dbReference type="InterPro" id="IPR002048">
    <property type="entry name" value="EF_hand_dom"/>
</dbReference>
<dbReference type="GO" id="GO:0032588">
    <property type="term" value="C:trans-Golgi network membrane"/>
    <property type="evidence" value="ECO:0007669"/>
    <property type="project" value="TreeGrafter"/>
</dbReference>
<dbReference type="CDD" id="cd00051">
    <property type="entry name" value="EFh"/>
    <property type="match status" value="1"/>
</dbReference>
<name>A0A5N4CWR3_CAMDR</name>
<feature type="domain" description="EF-hand" evidence="5">
    <location>
        <begin position="76"/>
        <end position="111"/>
    </location>
</feature>
<evidence type="ECO:0000313" key="6">
    <source>
        <dbReference type="EMBL" id="KAB1263267.1"/>
    </source>
</evidence>
<evidence type="ECO:0000259" key="5">
    <source>
        <dbReference type="PROSITE" id="PS50222"/>
    </source>
</evidence>
<comment type="caution">
    <text evidence="6">The sequence shown here is derived from an EMBL/GenBank/DDBJ whole genome shotgun (WGS) entry which is preliminary data.</text>
</comment>
<feature type="transmembrane region" description="Helical" evidence="4">
    <location>
        <begin position="46"/>
        <end position="68"/>
    </location>
</feature>